<evidence type="ECO:0000256" key="1">
    <source>
        <dbReference type="SAM" id="Phobius"/>
    </source>
</evidence>
<dbReference type="Proteomes" id="UP000436138">
    <property type="component" value="Chromosome"/>
</dbReference>
<dbReference type="RefSeq" id="WP_158917841.1">
    <property type="nucleotide sequence ID" value="NZ_CP047020.1"/>
</dbReference>
<protein>
    <submittedName>
        <fullName evidence="2">DoxX family membrane protein</fullName>
    </submittedName>
</protein>
<sequence length="125" mass="13706">MQRTWRVTAARWAIALVWFYEGSWCKIWPGRADQRGIVGDVPLLPDWAVTAALVAIGLAEVAVGVWVLSGLWARSAALLQTVLVVAFNFGGLLFSPGRIAEPGRMLTQNLAFLALIWVVTWTVDA</sequence>
<dbReference type="EMBL" id="CP047020">
    <property type="protein sequence ID" value="QHA02639.1"/>
    <property type="molecule type" value="Genomic_DNA"/>
</dbReference>
<dbReference type="AlphaFoldDB" id="A0A6I6MWP3"/>
<dbReference type="KEGG" id="sbro:GQF42_04455"/>
<feature type="transmembrane region" description="Helical" evidence="1">
    <location>
        <begin position="106"/>
        <end position="123"/>
    </location>
</feature>
<gene>
    <name evidence="2" type="ORF">GQF42_04455</name>
</gene>
<feature type="transmembrane region" description="Helical" evidence="1">
    <location>
        <begin position="75"/>
        <end position="94"/>
    </location>
</feature>
<accession>A0A6I6MWP3</accession>
<feature type="transmembrane region" description="Helical" evidence="1">
    <location>
        <begin position="47"/>
        <end position="68"/>
    </location>
</feature>
<organism evidence="2 3">
    <name type="scientific">Streptomyces broussonetiae</name>
    <dbReference type="NCBI Taxonomy" id="2686304"/>
    <lineage>
        <taxon>Bacteria</taxon>
        <taxon>Bacillati</taxon>
        <taxon>Actinomycetota</taxon>
        <taxon>Actinomycetes</taxon>
        <taxon>Kitasatosporales</taxon>
        <taxon>Streptomycetaceae</taxon>
        <taxon>Streptomyces</taxon>
    </lineage>
</organism>
<keyword evidence="1" id="KW-0472">Membrane</keyword>
<dbReference type="Pfam" id="PF13781">
    <property type="entry name" value="DoxX_3"/>
    <property type="match status" value="1"/>
</dbReference>
<keyword evidence="3" id="KW-1185">Reference proteome</keyword>
<dbReference type="InterPro" id="IPR025695">
    <property type="entry name" value="DoxX-like"/>
</dbReference>
<keyword evidence="1" id="KW-0812">Transmembrane</keyword>
<name>A0A6I6MWP3_9ACTN</name>
<reference evidence="2 3" key="1">
    <citation type="submission" date="2019-12" db="EMBL/GenBank/DDBJ databases">
        <title>Streptomyces sp. strain T44 isolated from rhizosphere soil of Broussonetia papyrifera.</title>
        <authorList>
            <person name="Mo P."/>
        </authorList>
    </citation>
    <scope>NUCLEOTIDE SEQUENCE [LARGE SCALE GENOMIC DNA]</scope>
    <source>
        <strain evidence="2 3">T44</strain>
    </source>
</reference>
<evidence type="ECO:0000313" key="2">
    <source>
        <dbReference type="EMBL" id="QHA02639.1"/>
    </source>
</evidence>
<evidence type="ECO:0000313" key="3">
    <source>
        <dbReference type="Proteomes" id="UP000436138"/>
    </source>
</evidence>
<keyword evidence="1" id="KW-1133">Transmembrane helix</keyword>
<proteinExistence type="predicted"/>